<comment type="subcellular location">
    <subcellularLocation>
        <location evidence="1">Cell envelope</location>
    </subcellularLocation>
</comment>
<accession>A0A1G6AFY1</accession>
<gene>
    <name evidence="6" type="ORF">SAMN02910417_00525</name>
</gene>
<sequence>MKKKILAGILAGAVVFSMTACSSTSDSSDGSSSDTSQASDGDITIGMVLKTATNAHFQDIAYGATLAAEELGINIKIDNTTTETDVEGQITKCEDLISSGVDALILTANDSSGVGSAVESAHSAGIPFVTADTEIVNDWGDDVSEYMPNFIGEDYQELAYQLSKQVCEALGGEGKVVILRGIDAASSSQQRTAGIEQAIEEYEGIEIVESKSANYDQDTATSTMSDILQAHPDIDAVICCNDMMAMGSVTALKENNIELGGEDGVLVAGLDGNIIALDSIEAGDMYATLYDWSMLQGYYSVMQAYDLIEGKEVPEETLTVGTVITSENVADFIPHGEIVSDWSFGSSIGEVPSEITDFMEYGRSLNE</sequence>
<protein>
    <submittedName>
        <fullName evidence="6">Ribose transport system substrate-binding protein</fullName>
    </submittedName>
</protein>
<keyword evidence="3 4" id="KW-0732">Signal</keyword>
<dbReference type="SUPFAM" id="SSF53822">
    <property type="entry name" value="Periplasmic binding protein-like I"/>
    <property type="match status" value="1"/>
</dbReference>
<dbReference type="Pfam" id="PF13407">
    <property type="entry name" value="Peripla_BP_4"/>
    <property type="match status" value="1"/>
</dbReference>
<feature type="domain" description="Periplasmic binding protein" evidence="5">
    <location>
        <begin position="45"/>
        <end position="312"/>
    </location>
</feature>
<dbReference type="STRING" id="1732.SAMN02910417_00525"/>
<feature type="signal peptide" evidence="4">
    <location>
        <begin position="1"/>
        <end position="22"/>
    </location>
</feature>
<dbReference type="PANTHER" id="PTHR46847">
    <property type="entry name" value="D-ALLOSE-BINDING PERIPLASMIC PROTEIN-RELATED"/>
    <property type="match status" value="1"/>
</dbReference>
<comment type="similarity">
    <text evidence="2">Belongs to the bacterial solute-binding protein 2 family.</text>
</comment>
<evidence type="ECO:0000256" key="2">
    <source>
        <dbReference type="ARBA" id="ARBA00007639"/>
    </source>
</evidence>
<dbReference type="GO" id="GO:0030246">
    <property type="term" value="F:carbohydrate binding"/>
    <property type="evidence" value="ECO:0007669"/>
    <property type="project" value="UniProtKB-ARBA"/>
</dbReference>
<dbReference type="InterPro" id="IPR028082">
    <property type="entry name" value="Peripla_BP_I"/>
</dbReference>
<evidence type="ECO:0000256" key="4">
    <source>
        <dbReference type="SAM" id="SignalP"/>
    </source>
</evidence>
<dbReference type="RefSeq" id="WP_090171896.1">
    <property type="nucleotide sequence ID" value="NZ_FMXR01000005.1"/>
</dbReference>
<dbReference type="EMBL" id="FMXR01000005">
    <property type="protein sequence ID" value="SDB07186.1"/>
    <property type="molecule type" value="Genomic_DNA"/>
</dbReference>
<dbReference type="AlphaFoldDB" id="A0A1G6AFY1"/>
<evidence type="ECO:0000256" key="3">
    <source>
        <dbReference type="ARBA" id="ARBA00022729"/>
    </source>
</evidence>
<organism evidence="6 7">
    <name type="scientific">Eubacterium oxidoreducens</name>
    <dbReference type="NCBI Taxonomy" id="1732"/>
    <lineage>
        <taxon>Bacteria</taxon>
        <taxon>Bacillati</taxon>
        <taxon>Bacillota</taxon>
        <taxon>Clostridia</taxon>
        <taxon>Eubacteriales</taxon>
        <taxon>Eubacteriaceae</taxon>
        <taxon>Eubacterium</taxon>
    </lineage>
</organism>
<evidence type="ECO:0000259" key="5">
    <source>
        <dbReference type="Pfam" id="PF13407"/>
    </source>
</evidence>
<dbReference type="PROSITE" id="PS51257">
    <property type="entry name" value="PROKAR_LIPOPROTEIN"/>
    <property type="match status" value="1"/>
</dbReference>
<dbReference type="Gene3D" id="3.40.50.2300">
    <property type="match status" value="2"/>
</dbReference>
<dbReference type="Proteomes" id="UP000199228">
    <property type="component" value="Unassembled WGS sequence"/>
</dbReference>
<name>A0A1G6AFY1_EUBOX</name>
<keyword evidence="7" id="KW-1185">Reference proteome</keyword>
<dbReference type="OrthoDB" id="1776574at2"/>
<dbReference type="InterPro" id="IPR025997">
    <property type="entry name" value="SBP_2_dom"/>
</dbReference>
<dbReference type="CDD" id="cd01536">
    <property type="entry name" value="PBP1_ABC_sugar_binding-like"/>
    <property type="match status" value="1"/>
</dbReference>
<proteinExistence type="inferred from homology"/>
<dbReference type="GO" id="GO:0030313">
    <property type="term" value="C:cell envelope"/>
    <property type="evidence" value="ECO:0007669"/>
    <property type="project" value="UniProtKB-SubCell"/>
</dbReference>
<reference evidence="6 7" key="1">
    <citation type="submission" date="2016-10" db="EMBL/GenBank/DDBJ databases">
        <authorList>
            <person name="de Groot N.N."/>
        </authorList>
    </citation>
    <scope>NUCLEOTIDE SEQUENCE [LARGE SCALE GENOMIC DNA]</scope>
    <source>
        <strain evidence="6 7">DSM 3217</strain>
    </source>
</reference>
<feature type="chain" id="PRO_5039712518" evidence="4">
    <location>
        <begin position="23"/>
        <end position="367"/>
    </location>
</feature>
<dbReference type="PANTHER" id="PTHR46847:SF1">
    <property type="entry name" value="D-ALLOSE-BINDING PERIPLASMIC PROTEIN-RELATED"/>
    <property type="match status" value="1"/>
</dbReference>
<evidence type="ECO:0000256" key="1">
    <source>
        <dbReference type="ARBA" id="ARBA00004196"/>
    </source>
</evidence>
<evidence type="ECO:0000313" key="7">
    <source>
        <dbReference type="Proteomes" id="UP000199228"/>
    </source>
</evidence>
<evidence type="ECO:0000313" key="6">
    <source>
        <dbReference type="EMBL" id="SDB07186.1"/>
    </source>
</evidence>